<sequence length="186" mass="19145">MTTLAASRGISQTASALRRLYFTRFAFAIVWALVTIATAKEIGPLTVVLFVLYPLFDVGAAIYDLRSSRTTGSPALLYVNIAVSLITAVGVGLAGASGIPAVLRVWGAWAIVAGLVQLIVGVTRRTMGGQWPMIISGGISVLAGGSFIAAASADNPSLTNAAGYAIPGAIFFLIAAFRLGRSAKGN</sequence>
<keyword evidence="1" id="KW-0812">Transmembrane</keyword>
<reference evidence="3" key="1">
    <citation type="submission" date="2016-12" db="EMBL/GenBank/DDBJ databases">
        <authorList>
            <person name="Varghese N."/>
            <person name="Submissions S."/>
        </authorList>
    </citation>
    <scope>NUCLEOTIDE SEQUENCE [LARGE SCALE GENOMIC DNA]</scope>
    <source>
        <strain evidence="3">DSM 45599</strain>
    </source>
</reference>
<feature type="transmembrane region" description="Helical" evidence="1">
    <location>
        <begin position="75"/>
        <end position="95"/>
    </location>
</feature>
<protein>
    <recommendedName>
        <fullName evidence="4">Integral membrane protein</fullName>
    </recommendedName>
</protein>
<dbReference type="AlphaFoldDB" id="A0A1N5UJE1"/>
<evidence type="ECO:0000313" key="2">
    <source>
        <dbReference type="EMBL" id="SIM60358.1"/>
    </source>
</evidence>
<evidence type="ECO:0008006" key="4">
    <source>
        <dbReference type="Google" id="ProtNLM"/>
    </source>
</evidence>
<dbReference type="EMBL" id="FSQT01000001">
    <property type="protein sequence ID" value="SIM60358.1"/>
    <property type="molecule type" value="Genomic_DNA"/>
</dbReference>
<feature type="transmembrane region" description="Helical" evidence="1">
    <location>
        <begin position="45"/>
        <end position="63"/>
    </location>
</feature>
<gene>
    <name evidence="2" type="ORF">SAMN04489832_0938</name>
</gene>
<keyword evidence="3" id="KW-1185">Reference proteome</keyword>
<feature type="transmembrane region" description="Helical" evidence="1">
    <location>
        <begin position="21"/>
        <end position="39"/>
    </location>
</feature>
<dbReference type="OrthoDB" id="960912at2"/>
<keyword evidence="1" id="KW-0472">Membrane</keyword>
<accession>A0A1N5UJE1</accession>
<dbReference type="RefSeq" id="WP_074309001.1">
    <property type="nucleotide sequence ID" value="NZ_FSQT01000001.1"/>
</dbReference>
<feature type="transmembrane region" description="Helical" evidence="1">
    <location>
        <begin position="131"/>
        <end position="149"/>
    </location>
</feature>
<proteinExistence type="predicted"/>
<feature type="transmembrane region" description="Helical" evidence="1">
    <location>
        <begin position="161"/>
        <end position="180"/>
    </location>
</feature>
<feature type="transmembrane region" description="Helical" evidence="1">
    <location>
        <begin position="101"/>
        <end position="119"/>
    </location>
</feature>
<name>A0A1N5UJE1_9ACTN</name>
<keyword evidence="1" id="KW-1133">Transmembrane helix</keyword>
<evidence type="ECO:0000313" key="3">
    <source>
        <dbReference type="Proteomes" id="UP000185124"/>
    </source>
</evidence>
<dbReference type="Proteomes" id="UP000185124">
    <property type="component" value="Unassembled WGS sequence"/>
</dbReference>
<organism evidence="2 3">
    <name type="scientific">Micromonospora cremea</name>
    <dbReference type="NCBI Taxonomy" id="709881"/>
    <lineage>
        <taxon>Bacteria</taxon>
        <taxon>Bacillati</taxon>
        <taxon>Actinomycetota</taxon>
        <taxon>Actinomycetes</taxon>
        <taxon>Micromonosporales</taxon>
        <taxon>Micromonosporaceae</taxon>
        <taxon>Micromonospora</taxon>
    </lineage>
</organism>
<dbReference type="STRING" id="709881.SAMN04489832_0938"/>
<evidence type="ECO:0000256" key="1">
    <source>
        <dbReference type="SAM" id="Phobius"/>
    </source>
</evidence>